<feature type="domain" description="Endonuclease/exonuclease/phosphatase" evidence="2">
    <location>
        <begin position="103"/>
        <end position="351"/>
    </location>
</feature>
<keyword evidence="4" id="KW-1185">Reference proteome</keyword>
<proteinExistence type="predicted"/>
<dbReference type="Proteomes" id="UP001179181">
    <property type="component" value="Unassembled WGS sequence"/>
</dbReference>
<comment type="caution">
    <text evidence="3">The sequence shown here is derived from an EMBL/GenBank/DDBJ whole genome shotgun (WGS) entry which is preliminary data.</text>
</comment>
<dbReference type="PANTHER" id="PTHR14859:SF15">
    <property type="entry name" value="ENDONUCLEASE_EXONUCLEASE_PHOSPHATASE DOMAIN-CONTAINING PROTEIN"/>
    <property type="match status" value="1"/>
</dbReference>
<evidence type="ECO:0000313" key="3">
    <source>
        <dbReference type="EMBL" id="NIJ54948.1"/>
    </source>
</evidence>
<evidence type="ECO:0000313" key="4">
    <source>
        <dbReference type="Proteomes" id="UP001179181"/>
    </source>
</evidence>
<keyword evidence="1" id="KW-1133">Transmembrane helix</keyword>
<dbReference type="InterPro" id="IPR036691">
    <property type="entry name" value="Endo/exonu/phosph_ase_sf"/>
</dbReference>
<organism evidence="3 4">
    <name type="scientific">Dyadobacter arcticus</name>
    <dbReference type="NCBI Taxonomy" id="1078754"/>
    <lineage>
        <taxon>Bacteria</taxon>
        <taxon>Pseudomonadati</taxon>
        <taxon>Bacteroidota</taxon>
        <taxon>Cytophagia</taxon>
        <taxon>Cytophagales</taxon>
        <taxon>Spirosomataceae</taxon>
        <taxon>Dyadobacter</taxon>
    </lineage>
</organism>
<dbReference type="GO" id="GO:0004519">
    <property type="term" value="F:endonuclease activity"/>
    <property type="evidence" value="ECO:0007669"/>
    <property type="project" value="UniProtKB-KW"/>
</dbReference>
<dbReference type="Pfam" id="PF03372">
    <property type="entry name" value="Exo_endo_phos"/>
    <property type="match status" value="1"/>
</dbReference>
<evidence type="ECO:0000256" key="1">
    <source>
        <dbReference type="SAM" id="Phobius"/>
    </source>
</evidence>
<evidence type="ECO:0000259" key="2">
    <source>
        <dbReference type="Pfam" id="PF03372"/>
    </source>
</evidence>
<dbReference type="PANTHER" id="PTHR14859">
    <property type="entry name" value="CALCOFLUOR WHITE HYPERSENSITIVE PROTEIN PRECURSOR"/>
    <property type="match status" value="1"/>
</dbReference>
<feature type="transmembrane region" description="Helical" evidence="1">
    <location>
        <begin position="7"/>
        <end position="29"/>
    </location>
</feature>
<dbReference type="InterPro" id="IPR005135">
    <property type="entry name" value="Endo/exonuclease/phosphatase"/>
</dbReference>
<protein>
    <submittedName>
        <fullName evidence="3">Endonuclease/exonuclease/phosphatase (EEP) superfamily protein YafD</fullName>
    </submittedName>
</protein>
<feature type="transmembrane region" description="Helical" evidence="1">
    <location>
        <begin position="65"/>
        <end position="83"/>
    </location>
</feature>
<keyword evidence="1" id="KW-0812">Transmembrane</keyword>
<dbReference type="SUPFAM" id="SSF56219">
    <property type="entry name" value="DNase I-like"/>
    <property type="match status" value="1"/>
</dbReference>
<dbReference type="CDD" id="cd09084">
    <property type="entry name" value="EEP-2"/>
    <property type="match status" value="1"/>
</dbReference>
<keyword evidence="3" id="KW-0540">Nuclease</keyword>
<name>A0ABX0UPM5_9BACT</name>
<keyword evidence="3" id="KW-0255">Endonuclease</keyword>
<dbReference type="RefSeq" id="WP_167274045.1">
    <property type="nucleotide sequence ID" value="NZ_JAASQJ010000004.1"/>
</dbReference>
<gene>
    <name evidence="3" type="ORF">FHS68_004135</name>
</gene>
<reference evidence="3 4" key="1">
    <citation type="submission" date="2020-03" db="EMBL/GenBank/DDBJ databases">
        <title>Genomic Encyclopedia of Type Strains, Phase IV (KMG-IV): sequencing the most valuable type-strain genomes for metagenomic binning, comparative biology and taxonomic classification.</title>
        <authorList>
            <person name="Goeker M."/>
        </authorList>
    </citation>
    <scope>NUCLEOTIDE SEQUENCE [LARGE SCALE GENOMIC DNA]</scope>
    <source>
        <strain evidence="3 4">DSM 102865</strain>
    </source>
</reference>
<accession>A0ABX0UPM5</accession>
<sequence>MQGLKNFLWFLYKCFAFYTVIVYALILWIPSDGWLAGFMMMSFPAVIIVHILSVLIWFVIDRKKALLPITLLALGGIFASRTFSINRKPNTSATADHSFSVLSYNTRVFMKNSDQREPTVKEDIASMKVWVRDLGADIICMPEYYEDETRLFNINETLRSGGYKYSVKYSEEIRKGRNYYTGLALFSKYPIINARDTIFQAQNGLVQADIEIKNDTVRMIGVHLYSMTLNLSKLAHEKEMEGIRAEGKTTFKRMKTGFMQRSKQLQVLESWIAESPYPVIICGDFNEVPYGYVYGRLRKSMRNGFEEKGEGFGFTFNHIPYFIRIDHQFYKSDQLNMLDFKTLNQVKYSDHYPIMGIYQIQKTNQ</sequence>
<dbReference type="EMBL" id="JAASQJ010000004">
    <property type="protein sequence ID" value="NIJ54948.1"/>
    <property type="molecule type" value="Genomic_DNA"/>
</dbReference>
<dbReference type="Gene3D" id="3.60.10.10">
    <property type="entry name" value="Endonuclease/exonuclease/phosphatase"/>
    <property type="match status" value="1"/>
</dbReference>
<keyword evidence="1" id="KW-0472">Membrane</keyword>
<feature type="transmembrane region" description="Helical" evidence="1">
    <location>
        <begin position="35"/>
        <end position="58"/>
    </location>
</feature>
<dbReference type="InterPro" id="IPR051916">
    <property type="entry name" value="GPI-anchor_lipid_remodeler"/>
</dbReference>
<keyword evidence="3" id="KW-0378">Hydrolase</keyword>